<gene>
    <name evidence="1" type="ORF">E2C01_084159</name>
</gene>
<evidence type="ECO:0000313" key="2">
    <source>
        <dbReference type="Proteomes" id="UP000324222"/>
    </source>
</evidence>
<reference evidence="1 2" key="1">
    <citation type="submission" date="2019-05" db="EMBL/GenBank/DDBJ databases">
        <title>Another draft genome of Portunus trituberculatus and its Hox gene families provides insights of decapod evolution.</title>
        <authorList>
            <person name="Jeong J.-H."/>
            <person name="Song I."/>
            <person name="Kim S."/>
            <person name="Choi T."/>
            <person name="Kim D."/>
            <person name="Ryu S."/>
            <person name="Kim W."/>
        </authorList>
    </citation>
    <scope>NUCLEOTIDE SEQUENCE [LARGE SCALE GENOMIC DNA]</scope>
    <source>
        <tissue evidence="1">Muscle</tissue>
    </source>
</reference>
<dbReference type="AlphaFoldDB" id="A0A5B7J431"/>
<name>A0A5B7J431_PORTR</name>
<protein>
    <submittedName>
        <fullName evidence="1">Uncharacterized protein</fullName>
    </submittedName>
</protein>
<dbReference type="Proteomes" id="UP000324222">
    <property type="component" value="Unassembled WGS sequence"/>
</dbReference>
<proteinExistence type="predicted"/>
<keyword evidence="2" id="KW-1185">Reference proteome</keyword>
<accession>A0A5B7J431</accession>
<sequence length="95" mass="10118">MARDFSAEILSPSSSHFSLMRSSACCVLLSLLPLPVTTRARAASSAGPTWASMEYIQHAVRPRCCVAATPFRSVQLLLHEGPVGVVRSSTATLMA</sequence>
<dbReference type="EMBL" id="VSRR010080286">
    <property type="protein sequence ID" value="MPC89223.1"/>
    <property type="molecule type" value="Genomic_DNA"/>
</dbReference>
<organism evidence="1 2">
    <name type="scientific">Portunus trituberculatus</name>
    <name type="common">Swimming crab</name>
    <name type="synonym">Neptunus trituberculatus</name>
    <dbReference type="NCBI Taxonomy" id="210409"/>
    <lineage>
        <taxon>Eukaryota</taxon>
        <taxon>Metazoa</taxon>
        <taxon>Ecdysozoa</taxon>
        <taxon>Arthropoda</taxon>
        <taxon>Crustacea</taxon>
        <taxon>Multicrustacea</taxon>
        <taxon>Malacostraca</taxon>
        <taxon>Eumalacostraca</taxon>
        <taxon>Eucarida</taxon>
        <taxon>Decapoda</taxon>
        <taxon>Pleocyemata</taxon>
        <taxon>Brachyura</taxon>
        <taxon>Eubrachyura</taxon>
        <taxon>Portunoidea</taxon>
        <taxon>Portunidae</taxon>
        <taxon>Portuninae</taxon>
        <taxon>Portunus</taxon>
    </lineage>
</organism>
<evidence type="ECO:0000313" key="1">
    <source>
        <dbReference type="EMBL" id="MPC89223.1"/>
    </source>
</evidence>
<comment type="caution">
    <text evidence="1">The sequence shown here is derived from an EMBL/GenBank/DDBJ whole genome shotgun (WGS) entry which is preliminary data.</text>
</comment>